<dbReference type="PANTHER" id="PTHR32071">
    <property type="entry name" value="TRANSCRIPTIONAL REGULATORY PROTEIN"/>
    <property type="match status" value="1"/>
</dbReference>
<dbReference type="InterPro" id="IPR003018">
    <property type="entry name" value="GAF"/>
</dbReference>
<keyword evidence="5" id="KW-0804">Transcription</keyword>
<dbReference type="SMART" id="SM00382">
    <property type="entry name" value="AAA"/>
    <property type="match status" value="1"/>
</dbReference>
<evidence type="ECO:0000256" key="1">
    <source>
        <dbReference type="ARBA" id="ARBA00022741"/>
    </source>
</evidence>
<dbReference type="Gene3D" id="1.10.8.60">
    <property type="match status" value="1"/>
</dbReference>
<name>A0ABW5BUE9_9BACI</name>
<reference evidence="8" key="1">
    <citation type="journal article" date="2019" name="Int. J. Syst. Evol. Microbiol.">
        <title>The Global Catalogue of Microorganisms (GCM) 10K type strain sequencing project: providing services to taxonomists for standard genome sequencing and annotation.</title>
        <authorList>
            <consortium name="The Broad Institute Genomics Platform"/>
            <consortium name="The Broad Institute Genome Sequencing Center for Infectious Disease"/>
            <person name="Wu L."/>
            <person name="Ma J."/>
        </authorList>
    </citation>
    <scope>NUCLEOTIDE SEQUENCE [LARGE SCALE GENOMIC DNA]</scope>
    <source>
        <strain evidence="8">CGMCC 1.15474</strain>
    </source>
</reference>
<organism evidence="7 8">
    <name type="scientific">Metabacillus endolithicus</name>
    <dbReference type="NCBI Taxonomy" id="1535204"/>
    <lineage>
        <taxon>Bacteria</taxon>
        <taxon>Bacillati</taxon>
        <taxon>Bacillota</taxon>
        <taxon>Bacilli</taxon>
        <taxon>Bacillales</taxon>
        <taxon>Bacillaceae</taxon>
        <taxon>Metabacillus</taxon>
    </lineage>
</organism>
<gene>
    <name evidence="7" type="ORF">ACFSKK_02035</name>
</gene>
<evidence type="ECO:0000313" key="7">
    <source>
        <dbReference type="EMBL" id="MFD2212486.1"/>
    </source>
</evidence>
<dbReference type="SUPFAM" id="SSF52540">
    <property type="entry name" value="P-loop containing nucleoside triphosphate hydrolases"/>
    <property type="match status" value="1"/>
</dbReference>
<dbReference type="Gene3D" id="1.10.10.60">
    <property type="entry name" value="Homeodomain-like"/>
    <property type="match status" value="1"/>
</dbReference>
<dbReference type="PROSITE" id="PS50045">
    <property type="entry name" value="SIGMA54_INTERACT_4"/>
    <property type="match status" value="1"/>
</dbReference>
<dbReference type="Pfam" id="PF25601">
    <property type="entry name" value="AAA_lid_14"/>
    <property type="match status" value="1"/>
</dbReference>
<evidence type="ECO:0000256" key="4">
    <source>
        <dbReference type="ARBA" id="ARBA00023125"/>
    </source>
</evidence>
<keyword evidence="3" id="KW-0805">Transcription regulation</keyword>
<evidence type="ECO:0000256" key="5">
    <source>
        <dbReference type="ARBA" id="ARBA00023163"/>
    </source>
</evidence>
<dbReference type="InterPro" id="IPR025662">
    <property type="entry name" value="Sigma_54_int_dom_ATP-bd_1"/>
</dbReference>
<protein>
    <submittedName>
        <fullName evidence="7">Sigma-54-dependent Fis family transcriptional regulator</fullName>
    </submittedName>
</protein>
<dbReference type="Pfam" id="PF01590">
    <property type="entry name" value="GAF"/>
    <property type="match status" value="1"/>
</dbReference>
<dbReference type="Proteomes" id="UP001597318">
    <property type="component" value="Unassembled WGS sequence"/>
</dbReference>
<dbReference type="PANTHER" id="PTHR32071:SF57">
    <property type="entry name" value="C4-DICARBOXYLATE TRANSPORT TRANSCRIPTIONAL REGULATORY PROTEIN DCTD"/>
    <property type="match status" value="1"/>
</dbReference>
<keyword evidence="1" id="KW-0547">Nucleotide-binding</keyword>
<evidence type="ECO:0000256" key="3">
    <source>
        <dbReference type="ARBA" id="ARBA00023015"/>
    </source>
</evidence>
<dbReference type="RefSeq" id="WP_379049780.1">
    <property type="nucleotide sequence ID" value="NZ_JBHUIK010000001.1"/>
</dbReference>
<keyword evidence="4" id="KW-0238">DNA-binding</keyword>
<dbReference type="PRINTS" id="PR01590">
    <property type="entry name" value="HTHFIS"/>
</dbReference>
<dbReference type="InterPro" id="IPR029016">
    <property type="entry name" value="GAF-like_dom_sf"/>
</dbReference>
<dbReference type="InterPro" id="IPR009057">
    <property type="entry name" value="Homeodomain-like_sf"/>
</dbReference>
<dbReference type="InterPro" id="IPR002197">
    <property type="entry name" value="HTH_Fis"/>
</dbReference>
<feature type="domain" description="Sigma-54 factor interaction" evidence="6">
    <location>
        <begin position="284"/>
        <end position="509"/>
    </location>
</feature>
<dbReference type="Gene3D" id="3.30.450.40">
    <property type="match status" value="1"/>
</dbReference>
<sequence length="588" mass="65809">MFTEILYDQKDVINQSWKRCQEIGLSQTDPIENSILTGKALRKIIKENELLIKHATTVINSLPSNYCSKLVVVIVDRNGTIIHKEGQLDVSGSTDYLSIGSNWSEENKGTNAMGLAISAKVPIITHADHHFYVKNQFLTCAASPIYSPDGELIGAVNISARKELFHPFIISLTTIMATSIQNGLLFDQASHEKVITIRELEAIASFSTIPLLSLDEDKRIIRANQSARQLLGENCIGKEFHHSSGYKTKVISDPFQKQSRLVMAFNNSPKQTTKDKKLYTITDIIGSCAKMNEVRKKVKKAALTDFPIIIYGESGTGKELIAQSLHTSGLREDKPFIAVNCSAIPETLIESELFGYEKGAFTGANREGVVGKFEAANDGTIFLDEIGDMPLKAQAVLLRVLQEKAVTRVGGVKPIPINTRVIAATHKNLRKEIEAGRFREDLYYRLKGIVMTIPPLRERSDLIELANYLLKNLDSPSLHLSSEAKEKLVSYHWPGNVRELNSVLMQASFLVEGNEILAKDLDFETEYERTTEFSSEDEETLTSLVSTEKEVIKRTLDYVSWNISRAASILKISRNTLYLKIKKYHLQQ</sequence>
<dbReference type="CDD" id="cd00009">
    <property type="entry name" value="AAA"/>
    <property type="match status" value="1"/>
</dbReference>
<keyword evidence="8" id="KW-1185">Reference proteome</keyword>
<dbReference type="PROSITE" id="PS00675">
    <property type="entry name" value="SIGMA54_INTERACT_1"/>
    <property type="match status" value="1"/>
</dbReference>
<evidence type="ECO:0000313" key="8">
    <source>
        <dbReference type="Proteomes" id="UP001597318"/>
    </source>
</evidence>
<evidence type="ECO:0000256" key="2">
    <source>
        <dbReference type="ARBA" id="ARBA00022840"/>
    </source>
</evidence>
<dbReference type="Gene3D" id="3.40.50.300">
    <property type="entry name" value="P-loop containing nucleotide triphosphate hydrolases"/>
    <property type="match status" value="1"/>
</dbReference>
<dbReference type="InterPro" id="IPR003593">
    <property type="entry name" value="AAA+_ATPase"/>
</dbReference>
<dbReference type="EMBL" id="JBHUIK010000001">
    <property type="protein sequence ID" value="MFD2212486.1"/>
    <property type="molecule type" value="Genomic_DNA"/>
</dbReference>
<accession>A0ABW5BUE9</accession>
<dbReference type="InterPro" id="IPR027417">
    <property type="entry name" value="P-loop_NTPase"/>
</dbReference>
<dbReference type="Pfam" id="PF02954">
    <property type="entry name" value="HTH_8"/>
    <property type="match status" value="1"/>
</dbReference>
<evidence type="ECO:0000259" key="6">
    <source>
        <dbReference type="PROSITE" id="PS50045"/>
    </source>
</evidence>
<dbReference type="SUPFAM" id="SSF46689">
    <property type="entry name" value="Homeodomain-like"/>
    <property type="match status" value="1"/>
</dbReference>
<dbReference type="Pfam" id="PF00158">
    <property type="entry name" value="Sigma54_activat"/>
    <property type="match status" value="1"/>
</dbReference>
<proteinExistence type="predicted"/>
<keyword evidence="2" id="KW-0067">ATP-binding</keyword>
<comment type="caution">
    <text evidence="7">The sequence shown here is derived from an EMBL/GenBank/DDBJ whole genome shotgun (WGS) entry which is preliminary data.</text>
</comment>
<dbReference type="InterPro" id="IPR002078">
    <property type="entry name" value="Sigma_54_int"/>
</dbReference>
<dbReference type="InterPro" id="IPR058031">
    <property type="entry name" value="AAA_lid_NorR"/>
</dbReference>